<evidence type="ECO:0000259" key="2">
    <source>
        <dbReference type="Pfam" id="PF00582"/>
    </source>
</evidence>
<dbReference type="InterPro" id="IPR014729">
    <property type="entry name" value="Rossmann-like_a/b/a_fold"/>
</dbReference>
<dbReference type="PRINTS" id="PR01438">
    <property type="entry name" value="UNVRSLSTRESS"/>
</dbReference>
<dbReference type="PANTHER" id="PTHR46268:SF8">
    <property type="entry name" value="UNIVERSAL STRESS PROTEIN SLL1388"/>
    <property type="match status" value="1"/>
</dbReference>
<gene>
    <name evidence="3" type="ordered locus">AM1_D0234</name>
</gene>
<protein>
    <submittedName>
        <fullName evidence="3">Universal stress protein</fullName>
    </submittedName>
</protein>
<dbReference type="CDD" id="cd00293">
    <property type="entry name" value="USP-like"/>
    <property type="match status" value="1"/>
</dbReference>
<dbReference type="InterPro" id="IPR006016">
    <property type="entry name" value="UspA"/>
</dbReference>
<keyword evidence="3" id="KW-0614">Plasmid</keyword>
<proteinExistence type="inferred from homology"/>
<comment type="similarity">
    <text evidence="1">Belongs to the universal stress protein A family.</text>
</comment>
<dbReference type="SUPFAM" id="SSF52402">
    <property type="entry name" value="Adenine nucleotide alpha hydrolases-like"/>
    <property type="match status" value="1"/>
</dbReference>
<sequence length="181" mass="20355">MIKKILVAMDHSINAIQAFEVAMEIAESCHARLMLLHVLSIEGEGYQAHPVFPGTYLYPAFSDIPLNRFQQEWNKYKEKELHRLAILSEQAKSVGITTEITQKFGNPRQEICDFAKEWNADLILMGSRGHSGLKELVLGSISNYVVHHALCSVMVVRTPNQLAVQPSTNSSAEQLRFMIST</sequence>
<dbReference type="InterPro" id="IPR006015">
    <property type="entry name" value="Universal_stress_UspA"/>
</dbReference>
<dbReference type="Pfam" id="PF00582">
    <property type="entry name" value="Usp"/>
    <property type="match status" value="1"/>
</dbReference>
<dbReference type="AlphaFoldDB" id="A8ZNZ1"/>
<name>A8ZNZ1_ACAM1</name>
<dbReference type="EMBL" id="CP000841">
    <property type="protein sequence ID" value="ABW32727.1"/>
    <property type="molecule type" value="Genomic_DNA"/>
</dbReference>
<keyword evidence="4" id="KW-1185">Reference proteome</keyword>
<evidence type="ECO:0000313" key="4">
    <source>
        <dbReference type="Proteomes" id="UP000000268"/>
    </source>
</evidence>
<dbReference type="Gene3D" id="3.40.50.620">
    <property type="entry name" value="HUPs"/>
    <property type="match status" value="1"/>
</dbReference>
<accession>A8ZNZ1</accession>
<reference evidence="3 4" key="1">
    <citation type="journal article" date="2008" name="Proc. Natl. Acad. Sci. U.S.A.">
        <title>Niche adaptation and genome expansion in the chlorophyll d-producing cyanobacterium Acaryochloris marina.</title>
        <authorList>
            <person name="Swingley W.D."/>
            <person name="Chen M."/>
            <person name="Cheung P.C."/>
            <person name="Conrad A.L."/>
            <person name="Dejesa L.C."/>
            <person name="Hao J."/>
            <person name="Honchak B.M."/>
            <person name="Karbach L.E."/>
            <person name="Kurdoglu A."/>
            <person name="Lahiri S."/>
            <person name="Mastrian S.D."/>
            <person name="Miyashita H."/>
            <person name="Page L."/>
            <person name="Ramakrishna P."/>
            <person name="Satoh S."/>
            <person name="Sattley W.M."/>
            <person name="Shimada Y."/>
            <person name="Taylor H.L."/>
            <person name="Tomo T."/>
            <person name="Tsuchiya T."/>
            <person name="Wang Z.T."/>
            <person name="Raymond J."/>
            <person name="Mimuro M."/>
            <person name="Blankenship R.E."/>
            <person name="Touchman J.W."/>
        </authorList>
    </citation>
    <scope>NUCLEOTIDE SEQUENCE [LARGE SCALE GENOMIC DNA]</scope>
    <source>
        <strain evidence="4">MBIC 11017</strain>
        <plasmid evidence="4">Plasmid pREB4</plasmid>
    </source>
</reference>
<dbReference type="RefSeq" id="WP_010471144.1">
    <property type="nucleotide sequence ID" value="NC_009929.1"/>
</dbReference>
<dbReference type="KEGG" id="amr:AM1_D0234"/>
<feature type="domain" description="UspA" evidence="2">
    <location>
        <begin position="1"/>
        <end position="157"/>
    </location>
</feature>
<evidence type="ECO:0000256" key="1">
    <source>
        <dbReference type="ARBA" id="ARBA00008791"/>
    </source>
</evidence>
<dbReference type="PANTHER" id="PTHR46268">
    <property type="entry name" value="STRESS RESPONSE PROTEIN NHAX"/>
    <property type="match status" value="1"/>
</dbReference>
<evidence type="ECO:0000313" key="3">
    <source>
        <dbReference type="EMBL" id="ABW32727.1"/>
    </source>
</evidence>
<dbReference type="HOGENOM" id="CLU_049301_16_1_3"/>
<geneLocation type="plasmid" evidence="3 4">
    <name>pREB4</name>
</geneLocation>
<dbReference type="OrthoDB" id="516822at2"/>
<organism evidence="3 4">
    <name type="scientific">Acaryochloris marina (strain MBIC 11017)</name>
    <dbReference type="NCBI Taxonomy" id="329726"/>
    <lineage>
        <taxon>Bacteria</taxon>
        <taxon>Bacillati</taxon>
        <taxon>Cyanobacteriota</taxon>
        <taxon>Cyanophyceae</taxon>
        <taxon>Acaryochloridales</taxon>
        <taxon>Acaryochloridaceae</taxon>
        <taxon>Acaryochloris</taxon>
    </lineage>
</organism>
<dbReference type="Proteomes" id="UP000000268">
    <property type="component" value="Plasmid pREB4"/>
</dbReference>